<comment type="caution">
    <text evidence="3">The sequence shown here is derived from an EMBL/GenBank/DDBJ whole genome shotgun (WGS) entry which is preliminary data.</text>
</comment>
<sequence>MVTTQADSEDTVEVALRMLSRGFVDLHLGVRSGEIVDPFQLPESMGTGMQMLSRLCLTSAVGDIADSIHCLSDMARRLPVGGWGVPALAAPFRFAEVKLLSPEPVAPTEECRALAAKGQPDDAFEDIHHRQLREIVQRVRTEQRLQIYSILRERIVRKPVYERRELSDFLEENGVVVADEVLRRWSTEIPLGAMRRDGSFNICGNCGGLLYPHRDTTAFPEGRCRIGPCLEELPSSRAGATIESASGWRVYADDILAYWVGPGLSEIQLHDELREAGVDVVLYPRDDAADVGRSHELGIDVKSYSCPRLLGETLSERLGGLATFNRRYVAVPDAMVNRRPHYLEDLRLAYRGSTSVVFAKVGDVVGLVVG</sequence>
<evidence type="ECO:0008006" key="5">
    <source>
        <dbReference type="Google" id="ProtNLM"/>
    </source>
</evidence>
<dbReference type="RefSeq" id="WP_145831201.1">
    <property type="nucleotide sequence ID" value="NZ_VLLA01000001.1"/>
</dbReference>
<gene>
    <name evidence="3" type="ORF">IQ16_00712</name>
</gene>
<protein>
    <recommendedName>
        <fullName evidence="5">REase associating with pPIWI RE domain-containing protein</fullName>
    </recommendedName>
</protein>
<organism evidence="3 4">
    <name type="scientific">Bradyrhizobium huanghuaihaiense</name>
    <dbReference type="NCBI Taxonomy" id="990078"/>
    <lineage>
        <taxon>Bacteria</taxon>
        <taxon>Pseudomonadati</taxon>
        <taxon>Pseudomonadota</taxon>
        <taxon>Alphaproteobacteria</taxon>
        <taxon>Hyphomicrobiales</taxon>
        <taxon>Nitrobacteraceae</taxon>
        <taxon>Bradyrhizobium</taxon>
    </lineage>
</organism>
<accession>A0A562S5A1</accession>
<dbReference type="InterPro" id="IPR040828">
    <property type="entry name" value="pPIWI_RE_REase"/>
</dbReference>
<name>A0A562S5A1_9BRAD</name>
<reference evidence="3 4" key="1">
    <citation type="journal article" date="2015" name="Stand. Genomic Sci.">
        <title>Genomic Encyclopedia of Bacterial and Archaeal Type Strains, Phase III: the genomes of soil and plant-associated and newly described type strains.</title>
        <authorList>
            <person name="Whitman W.B."/>
            <person name="Woyke T."/>
            <person name="Klenk H.P."/>
            <person name="Zhou Y."/>
            <person name="Lilburn T.G."/>
            <person name="Beck B.J."/>
            <person name="De Vos P."/>
            <person name="Vandamme P."/>
            <person name="Eisen J.A."/>
            <person name="Garrity G."/>
            <person name="Hugenholtz P."/>
            <person name="Kyrpides N.C."/>
        </authorList>
    </citation>
    <scope>NUCLEOTIDE SEQUENCE [LARGE SCALE GENOMIC DNA]</scope>
    <source>
        <strain evidence="3 4">CGMCC 1.10948</strain>
    </source>
</reference>
<dbReference type="Pfam" id="PF18154">
    <property type="entry name" value="pPIWI_RE_REase"/>
    <property type="match status" value="1"/>
</dbReference>
<evidence type="ECO:0000259" key="1">
    <source>
        <dbReference type="Pfam" id="PF18154"/>
    </source>
</evidence>
<proteinExistence type="predicted"/>
<evidence type="ECO:0000313" key="4">
    <source>
        <dbReference type="Proteomes" id="UP000316291"/>
    </source>
</evidence>
<dbReference type="AlphaFoldDB" id="A0A562S5A1"/>
<dbReference type="Pfam" id="PF18156">
    <property type="entry name" value="pPIWI_RE_Y"/>
    <property type="match status" value="1"/>
</dbReference>
<evidence type="ECO:0000313" key="3">
    <source>
        <dbReference type="EMBL" id="TWI76471.1"/>
    </source>
</evidence>
<dbReference type="Proteomes" id="UP000316291">
    <property type="component" value="Unassembled WGS sequence"/>
</dbReference>
<evidence type="ECO:0000259" key="2">
    <source>
        <dbReference type="Pfam" id="PF18156"/>
    </source>
</evidence>
<feature type="domain" description="REase associating with pPIWI RE" evidence="1">
    <location>
        <begin position="263"/>
        <end position="353"/>
    </location>
</feature>
<keyword evidence="4" id="KW-1185">Reference proteome</keyword>
<dbReference type="InterPro" id="IPR041191">
    <property type="entry name" value="pPIWI_RE_Y"/>
</dbReference>
<dbReference type="EMBL" id="VLLA01000001">
    <property type="protein sequence ID" value="TWI76471.1"/>
    <property type="molecule type" value="Genomic_DNA"/>
</dbReference>
<feature type="domain" description="pPIWI-RE three-gene island" evidence="2">
    <location>
        <begin position="49"/>
        <end position="161"/>
    </location>
</feature>